<proteinExistence type="predicted"/>
<dbReference type="OrthoDB" id="9801156at2"/>
<dbReference type="GO" id="GO:0046872">
    <property type="term" value="F:metal ion binding"/>
    <property type="evidence" value="ECO:0007669"/>
    <property type="project" value="InterPro"/>
</dbReference>
<evidence type="ECO:0000313" key="5">
    <source>
        <dbReference type="Proteomes" id="UP000005561"/>
    </source>
</evidence>
<keyword evidence="5" id="KW-1185">Reference proteome</keyword>
<dbReference type="RefSeq" id="WP_006861530.1">
    <property type="nucleotide sequence ID" value="NZ_ACCL02000007.1"/>
</dbReference>
<dbReference type="CDD" id="cd08187">
    <property type="entry name" value="BDH"/>
    <property type="match status" value="1"/>
</dbReference>
<dbReference type="GO" id="GO:1990362">
    <property type="term" value="F:butanol dehydrogenase (NAD+) activity"/>
    <property type="evidence" value="ECO:0007669"/>
    <property type="project" value="InterPro"/>
</dbReference>
<dbReference type="InterPro" id="IPR056798">
    <property type="entry name" value="ADH_Fe_C"/>
</dbReference>
<dbReference type="GO" id="GO:1990002">
    <property type="term" value="F:methylglyoxal reductase (NADPH) (acetol producing) activity"/>
    <property type="evidence" value="ECO:0007669"/>
    <property type="project" value="TreeGrafter"/>
</dbReference>
<dbReference type="AlphaFoldDB" id="C6LDN8"/>
<dbReference type="EC" id="1.1.1.-" evidence="4"/>
<evidence type="ECO:0000259" key="3">
    <source>
        <dbReference type="Pfam" id="PF25137"/>
    </source>
</evidence>
<dbReference type="Gene3D" id="1.20.1090.10">
    <property type="entry name" value="Dehydroquinate synthase-like - alpha domain"/>
    <property type="match status" value="1"/>
</dbReference>
<sequence>MNNFIYENSTKVYFGRGCVKEFLISLVKDYDTILLAYGMGSVKKNGIYDEILGILRKAGKNVAEFSQIMPNPTYEKVLEGAQLVKESGAQMILGIGGGSVMDCCKAVSLAARCEAAPWENFWERKGIITFEPVPVGVVVTTSGTGSECNGAAVITNEEKKVKTGYDYPACNPVFALMDPEYTFTVPKVQMVSGAFDSLSHLMETYFSRPDGQNVSDEIAEALMRSIIRNLGLALENPGDYTARSNLMWAASLSENRLVKLGKQCDFACHLMEHQLSAYTDCNHGQGMAVLHPVYYRHICKDGEEKFARFARNVWEIPGKGKTDRALAEAGIEALAQFIREAGLPTKLRELGVADKKQLKEIADSCHYSPGAYRRLETREIREIFMECF</sequence>
<dbReference type="InterPro" id="IPR001670">
    <property type="entry name" value="ADH_Fe/GldA"/>
</dbReference>
<dbReference type="GO" id="GO:0008106">
    <property type="term" value="F:alcohol dehydrogenase (NADP+) activity"/>
    <property type="evidence" value="ECO:0007669"/>
    <property type="project" value="TreeGrafter"/>
</dbReference>
<comment type="caution">
    <text evidence="4">The sequence shown here is derived from an EMBL/GenBank/DDBJ whole genome shotgun (WGS) entry which is preliminary data.</text>
</comment>
<feature type="domain" description="Fe-containing alcohol dehydrogenase-like C-terminal" evidence="3">
    <location>
        <begin position="191"/>
        <end position="385"/>
    </location>
</feature>
<name>C6LDN8_9FIRM</name>
<dbReference type="STRING" id="168384.SAMN05660368_01066"/>
<accession>C6LDN8</accession>
<dbReference type="Pfam" id="PF00465">
    <property type="entry name" value="Fe-ADH"/>
    <property type="match status" value="1"/>
</dbReference>
<reference evidence="4" key="1">
    <citation type="submission" date="2009-07" db="EMBL/GenBank/DDBJ databases">
        <authorList>
            <person name="Weinstock G."/>
            <person name="Sodergren E."/>
            <person name="Clifton S."/>
            <person name="Fulton L."/>
            <person name="Fulton B."/>
            <person name="Courtney L."/>
            <person name="Fronick C."/>
            <person name="Harrison M."/>
            <person name="Strong C."/>
            <person name="Farmer C."/>
            <person name="Delahaunty K."/>
            <person name="Markovic C."/>
            <person name="Hall O."/>
            <person name="Minx P."/>
            <person name="Tomlinson C."/>
            <person name="Mitreva M."/>
            <person name="Nelson J."/>
            <person name="Hou S."/>
            <person name="Wollam A."/>
            <person name="Pepin K.H."/>
            <person name="Johnson M."/>
            <person name="Bhonagiri V."/>
            <person name="Nash W.E."/>
            <person name="Warren W."/>
            <person name="Chinwalla A."/>
            <person name="Mardis E.R."/>
            <person name="Wilson R.K."/>
        </authorList>
    </citation>
    <scope>NUCLEOTIDE SEQUENCE [LARGE SCALE GENOMIC DNA]</scope>
    <source>
        <strain evidence="4">DSM 14469</strain>
    </source>
</reference>
<dbReference type="SUPFAM" id="SSF56796">
    <property type="entry name" value="Dehydroquinate synthase-like"/>
    <property type="match status" value="1"/>
</dbReference>
<dbReference type="EMBL" id="ACCL02000007">
    <property type="protein sequence ID" value="EET61092.1"/>
    <property type="molecule type" value="Genomic_DNA"/>
</dbReference>
<gene>
    <name evidence="4" type="primary">bdhA</name>
    <name evidence="4" type="ORF">BRYFOR_06736</name>
</gene>
<organism evidence="4 5">
    <name type="scientific">Marvinbryantia formatexigens DSM 14469</name>
    <dbReference type="NCBI Taxonomy" id="478749"/>
    <lineage>
        <taxon>Bacteria</taxon>
        <taxon>Bacillati</taxon>
        <taxon>Bacillota</taxon>
        <taxon>Clostridia</taxon>
        <taxon>Lachnospirales</taxon>
        <taxon>Lachnospiraceae</taxon>
        <taxon>Marvinbryantia</taxon>
    </lineage>
</organism>
<dbReference type="Pfam" id="PF25137">
    <property type="entry name" value="ADH_Fe_C"/>
    <property type="match status" value="1"/>
</dbReference>
<dbReference type="Gene3D" id="3.40.50.1970">
    <property type="match status" value="1"/>
</dbReference>
<evidence type="ECO:0000259" key="2">
    <source>
        <dbReference type="Pfam" id="PF00465"/>
    </source>
</evidence>
<evidence type="ECO:0000256" key="1">
    <source>
        <dbReference type="ARBA" id="ARBA00023002"/>
    </source>
</evidence>
<dbReference type="eggNOG" id="COG1979">
    <property type="taxonomic scope" value="Bacteria"/>
</dbReference>
<dbReference type="PANTHER" id="PTHR43633">
    <property type="entry name" value="ALCOHOL DEHYDROGENASE YQHD"/>
    <property type="match status" value="1"/>
</dbReference>
<dbReference type="Proteomes" id="UP000005561">
    <property type="component" value="Unassembled WGS sequence"/>
</dbReference>
<feature type="domain" description="Alcohol dehydrogenase iron-type/glycerol dehydrogenase GldA" evidence="2">
    <location>
        <begin position="10"/>
        <end position="179"/>
    </location>
</feature>
<dbReference type="PANTHER" id="PTHR43633:SF1">
    <property type="entry name" value="ALCOHOL DEHYDROGENASE YQHD"/>
    <property type="match status" value="1"/>
</dbReference>
<dbReference type="FunFam" id="3.40.50.1970:FF:000003">
    <property type="entry name" value="Alcohol dehydrogenase, iron-containing"/>
    <property type="match status" value="1"/>
</dbReference>
<evidence type="ECO:0000313" key="4">
    <source>
        <dbReference type="EMBL" id="EET61092.1"/>
    </source>
</evidence>
<protein>
    <submittedName>
        <fullName evidence="4">NADH-dependent butanol dehydrogenase A</fullName>
        <ecNumber evidence="4">1.1.1.-</ecNumber>
    </submittedName>
</protein>
<keyword evidence="1 4" id="KW-0560">Oxidoreductase</keyword>
<dbReference type="GO" id="GO:0005829">
    <property type="term" value="C:cytosol"/>
    <property type="evidence" value="ECO:0007669"/>
    <property type="project" value="TreeGrafter"/>
</dbReference>
<dbReference type="InterPro" id="IPR044731">
    <property type="entry name" value="BDH-like"/>
</dbReference>